<organism evidence="2 3">
    <name type="scientific">Periplaneta americana</name>
    <name type="common">American cockroach</name>
    <name type="synonym">Blatta americana</name>
    <dbReference type="NCBI Taxonomy" id="6978"/>
    <lineage>
        <taxon>Eukaryota</taxon>
        <taxon>Metazoa</taxon>
        <taxon>Ecdysozoa</taxon>
        <taxon>Arthropoda</taxon>
        <taxon>Hexapoda</taxon>
        <taxon>Insecta</taxon>
        <taxon>Pterygota</taxon>
        <taxon>Neoptera</taxon>
        <taxon>Polyneoptera</taxon>
        <taxon>Dictyoptera</taxon>
        <taxon>Blattodea</taxon>
        <taxon>Blattoidea</taxon>
        <taxon>Blattidae</taxon>
        <taxon>Blattinae</taxon>
        <taxon>Periplaneta</taxon>
    </lineage>
</organism>
<reference evidence="2 3" key="1">
    <citation type="journal article" date="2022" name="Allergy">
        <title>Genome assembly and annotation of Periplaneta americana reveal a comprehensive cockroach allergen profile.</title>
        <authorList>
            <person name="Wang L."/>
            <person name="Xiong Q."/>
            <person name="Saelim N."/>
            <person name="Wang L."/>
            <person name="Nong W."/>
            <person name="Wan A.T."/>
            <person name="Shi M."/>
            <person name="Liu X."/>
            <person name="Cao Q."/>
            <person name="Hui J.H.L."/>
            <person name="Sookrung N."/>
            <person name="Leung T.F."/>
            <person name="Tungtrongchitr A."/>
            <person name="Tsui S.K.W."/>
        </authorList>
    </citation>
    <scope>NUCLEOTIDE SEQUENCE [LARGE SCALE GENOMIC DNA]</scope>
    <source>
        <strain evidence="2">PWHHKU_190912</strain>
    </source>
</reference>
<feature type="region of interest" description="Disordered" evidence="1">
    <location>
        <begin position="157"/>
        <end position="181"/>
    </location>
</feature>
<feature type="region of interest" description="Disordered" evidence="1">
    <location>
        <begin position="1"/>
        <end position="22"/>
    </location>
</feature>
<protein>
    <submittedName>
        <fullName evidence="2">Uncharacterized protein</fullName>
    </submittedName>
</protein>
<feature type="compositionally biased region" description="Acidic residues" evidence="1">
    <location>
        <begin position="169"/>
        <end position="181"/>
    </location>
</feature>
<accession>A0ABQ8RV34</accession>
<sequence>MADGEGELVVSSCEKPKKRVRKEENWKRKRSKVCRNLGLEYVSDKTNVLVPAKQQGAGSRGDRNLLGVTKKQDFENNDDVVLQDEHKDDLIFSKVSPHVDKRGLHGNYKHKLSPSVVNGVVNHIKKFPLYVSHYRRTGRKINAAKCKDLMTYMPQNHHSTYNGLRPDTTSDDTVEEDPDDN</sequence>
<evidence type="ECO:0000313" key="2">
    <source>
        <dbReference type="EMBL" id="KAJ4425511.1"/>
    </source>
</evidence>
<proteinExistence type="predicted"/>
<gene>
    <name evidence="2" type="ORF">ANN_27705</name>
</gene>
<dbReference type="EMBL" id="JAJSOF020000042">
    <property type="protein sequence ID" value="KAJ4425511.1"/>
    <property type="molecule type" value="Genomic_DNA"/>
</dbReference>
<dbReference type="Proteomes" id="UP001148838">
    <property type="component" value="Unassembled WGS sequence"/>
</dbReference>
<evidence type="ECO:0000256" key="1">
    <source>
        <dbReference type="SAM" id="MobiDB-lite"/>
    </source>
</evidence>
<comment type="caution">
    <text evidence="2">The sequence shown here is derived from an EMBL/GenBank/DDBJ whole genome shotgun (WGS) entry which is preliminary data.</text>
</comment>
<evidence type="ECO:0000313" key="3">
    <source>
        <dbReference type="Proteomes" id="UP001148838"/>
    </source>
</evidence>
<keyword evidence="3" id="KW-1185">Reference proteome</keyword>
<name>A0ABQ8RV34_PERAM</name>